<dbReference type="SUPFAM" id="SSF46785">
    <property type="entry name" value="Winged helix' DNA-binding domain"/>
    <property type="match status" value="1"/>
</dbReference>
<feature type="compositionally biased region" description="Low complexity" evidence="1">
    <location>
        <begin position="26"/>
        <end position="42"/>
    </location>
</feature>
<organism evidence="3 4">
    <name type="scientific">Rhodococcus artemisiae</name>
    <dbReference type="NCBI Taxonomy" id="714159"/>
    <lineage>
        <taxon>Bacteria</taxon>
        <taxon>Bacillati</taxon>
        <taxon>Actinomycetota</taxon>
        <taxon>Actinomycetes</taxon>
        <taxon>Mycobacteriales</taxon>
        <taxon>Nocardiaceae</taxon>
        <taxon>Rhodococcus</taxon>
    </lineage>
</organism>
<protein>
    <submittedName>
        <fullName evidence="3">Helix-turn-helix domain-containing protein</fullName>
    </submittedName>
</protein>
<evidence type="ECO:0000259" key="2">
    <source>
        <dbReference type="SMART" id="SM00418"/>
    </source>
</evidence>
<sequence>MNDRPTGSHEDRIADLERRVRLLENSASPEESPGSASPGAAGSIGYQGTVALSGTVSWTIEYDAAATLDLDGSAIAAVLDALGSPARLAIVRTLLRGPATAGELQEATALSSPGRLYHHLRTLSAAHVVEQQSRNRYHIPPAKVVPLLVLSLAAADVAEQL</sequence>
<dbReference type="Proteomes" id="UP001336020">
    <property type="component" value="Unassembled WGS sequence"/>
</dbReference>
<evidence type="ECO:0000313" key="4">
    <source>
        <dbReference type="Proteomes" id="UP001336020"/>
    </source>
</evidence>
<dbReference type="Pfam" id="PF12840">
    <property type="entry name" value="HTH_20"/>
    <property type="match status" value="1"/>
</dbReference>
<dbReference type="InterPro" id="IPR011991">
    <property type="entry name" value="ArsR-like_HTH"/>
</dbReference>
<feature type="region of interest" description="Disordered" evidence="1">
    <location>
        <begin position="22"/>
        <end position="42"/>
    </location>
</feature>
<accession>A0ABU7LCK5</accession>
<dbReference type="InterPro" id="IPR001845">
    <property type="entry name" value="HTH_ArsR_DNA-bd_dom"/>
</dbReference>
<comment type="caution">
    <text evidence="3">The sequence shown here is derived from an EMBL/GenBank/DDBJ whole genome shotgun (WGS) entry which is preliminary data.</text>
</comment>
<gene>
    <name evidence="3" type="ORF">Q7514_17255</name>
</gene>
<name>A0ABU7LCK5_9NOCA</name>
<dbReference type="EMBL" id="JAUTXY010000007">
    <property type="protein sequence ID" value="MEE2059268.1"/>
    <property type="molecule type" value="Genomic_DNA"/>
</dbReference>
<evidence type="ECO:0000256" key="1">
    <source>
        <dbReference type="SAM" id="MobiDB-lite"/>
    </source>
</evidence>
<dbReference type="CDD" id="cd00090">
    <property type="entry name" value="HTH_ARSR"/>
    <property type="match status" value="1"/>
</dbReference>
<dbReference type="Gene3D" id="1.10.10.10">
    <property type="entry name" value="Winged helix-like DNA-binding domain superfamily/Winged helix DNA-binding domain"/>
    <property type="match status" value="1"/>
</dbReference>
<proteinExistence type="predicted"/>
<keyword evidence="4" id="KW-1185">Reference proteome</keyword>
<dbReference type="SMART" id="SM00418">
    <property type="entry name" value="HTH_ARSR"/>
    <property type="match status" value="1"/>
</dbReference>
<feature type="domain" description="HTH arsR-type" evidence="2">
    <location>
        <begin position="77"/>
        <end position="150"/>
    </location>
</feature>
<dbReference type="InterPro" id="IPR036390">
    <property type="entry name" value="WH_DNA-bd_sf"/>
</dbReference>
<dbReference type="RefSeq" id="WP_330134507.1">
    <property type="nucleotide sequence ID" value="NZ_JAUTXY010000007.1"/>
</dbReference>
<dbReference type="InterPro" id="IPR036388">
    <property type="entry name" value="WH-like_DNA-bd_sf"/>
</dbReference>
<reference evidence="3 4" key="1">
    <citation type="submission" date="2023-07" db="EMBL/GenBank/DDBJ databases">
        <authorList>
            <person name="Girao M."/>
            <person name="Carvalho M.F."/>
        </authorList>
    </citation>
    <scope>NUCLEOTIDE SEQUENCE [LARGE SCALE GENOMIC DNA]</scope>
    <source>
        <strain evidence="3 4">YIM65754</strain>
    </source>
</reference>
<evidence type="ECO:0000313" key="3">
    <source>
        <dbReference type="EMBL" id="MEE2059268.1"/>
    </source>
</evidence>